<dbReference type="AlphaFoldDB" id="A0A5M8FTA5"/>
<protein>
    <recommendedName>
        <fullName evidence="4">YtxH domain-containing protein</fullName>
    </recommendedName>
</protein>
<accession>A0A5M8FTA5</accession>
<comment type="caution">
    <text evidence="2">The sequence shown here is derived from an EMBL/GenBank/DDBJ whole genome shotgun (WGS) entry which is preliminary data.</text>
</comment>
<gene>
    <name evidence="2" type="ORF">F2Q65_03935</name>
</gene>
<sequence length="130" mass="13975">MNSYYHPMYPGQAVYPQAGMTAMGVPHMPQQGYPADAYAAPPGMGQAMNPQGTYPARQTPSVLGFTNDRFLKGLLIGAAAAYLLTNEDVQRTAIKGAVKLWSTVQGGVEEAKERFRDAEAEVHAARQGSD</sequence>
<evidence type="ECO:0000313" key="2">
    <source>
        <dbReference type="EMBL" id="KAA6187042.1"/>
    </source>
</evidence>
<feature type="compositionally biased region" description="Low complexity" evidence="1">
    <location>
        <begin position="34"/>
        <end position="43"/>
    </location>
</feature>
<evidence type="ECO:0000313" key="3">
    <source>
        <dbReference type="Proteomes" id="UP000322981"/>
    </source>
</evidence>
<dbReference type="EMBL" id="VWXX01000003">
    <property type="protein sequence ID" value="KAA6187042.1"/>
    <property type="molecule type" value="Genomic_DNA"/>
</dbReference>
<proteinExistence type="predicted"/>
<dbReference type="RefSeq" id="WP_150090615.1">
    <property type="nucleotide sequence ID" value="NZ_JBFUOH010000138.1"/>
</dbReference>
<name>A0A5M8FTA5_9GAMM</name>
<evidence type="ECO:0000256" key="1">
    <source>
        <dbReference type="SAM" id="MobiDB-lite"/>
    </source>
</evidence>
<feature type="region of interest" description="Disordered" evidence="1">
    <location>
        <begin position="34"/>
        <end position="55"/>
    </location>
</feature>
<keyword evidence="3" id="KW-1185">Reference proteome</keyword>
<dbReference type="Proteomes" id="UP000322981">
    <property type="component" value="Unassembled WGS sequence"/>
</dbReference>
<evidence type="ECO:0008006" key="4">
    <source>
        <dbReference type="Google" id="ProtNLM"/>
    </source>
</evidence>
<organism evidence="2 3">
    <name type="scientific">Thiohalocapsa marina</name>
    <dbReference type="NCBI Taxonomy" id="424902"/>
    <lineage>
        <taxon>Bacteria</taxon>
        <taxon>Pseudomonadati</taxon>
        <taxon>Pseudomonadota</taxon>
        <taxon>Gammaproteobacteria</taxon>
        <taxon>Chromatiales</taxon>
        <taxon>Chromatiaceae</taxon>
        <taxon>Thiohalocapsa</taxon>
    </lineage>
</organism>
<reference evidence="2 3" key="1">
    <citation type="submission" date="2019-09" db="EMBL/GenBank/DDBJ databases">
        <title>Whole-genome sequence of the purple sulfur bacterium Thiohalocapsa marina DSM 19078.</title>
        <authorList>
            <person name="Kyndt J.A."/>
            <person name="Meyer T.E."/>
        </authorList>
    </citation>
    <scope>NUCLEOTIDE SEQUENCE [LARGE SCALE GENOMIC DNA]</scope>
    <source>
        <strain evidence="2 3">DSM 19078</strain>
    </source>
</reference>
<dbReference type="OrthoDB" id="5772916at2"/>